<evidence type="ECO:0000256" key="3">
    <source>
        <dbReference type="ARBA" id="ARBA00023004"/>
    </source>
</evidence>
<name>A0A1I5V826_9PSED</name>
<sequence length="287" mass="29780">MKRTIKTLVAAGVVGSAVLVGGAYLGLVNVGADDPHFPAVHAFLTMARDRSIEVRSKDIEVPNLNDDALIKAGAGNYNSMCIGCHLAPGVAETELSQSLYPTPPNLTKVGIDGNPAAAFWVIKHGIKATGMPAWGKSMGDQYIWGMVAFLDQLPKMDAGQYQALVASSGGHDHGGGETQMHNHEGQHGSAKADHHAEPETATDHHASDSSKANAGADHHGDSSSSADHHAADMTPSGSGADHHATDGQTAEGAAGHHETEPAQKEQTPAAAPNTHTHADGKEHLHDS</sequence>
<dbReference type="RefSeq" id="WP_090503969.1">
    <property type="nucleotide sequence ID" value="NZ_FOWX01000029.1"/>
</dbReference>
<dbReference type="EMBL" id="FOWX01000029">
    <property type="protein sequence ID" value="SFQ03086.1"/>
    <property type="molecule type" value="Genomic_DNA"/>
</dbReference>
<dbReference type="SUPFAM" id="SSF46626">
    <property type="entry name" value="Cytochrome c"/>
    <property type="match status" value="1"/>
</dbReference>
<dbReference type="GO" id="GO:0046872">
    <property type="term" value="F:metal ion binding"/>
    <property type="evidence" value="ECO:0007669"/>
    <property type="project" value="UniProtKB-KW"/>
</dbReference>
<evidence type="ECO:0000259" key="6">
    <source>
        <dbReference type="PROSITE" id="PS51007"/>
    </source>
</evidence>
<evidence type="ECO:0000256" key="1">
    <source>
        <dbReference type="ARBA" id="ARBA00022617"/>
    </source>
</evidence>
<reference evidence="8" key="1">
    <citation type="submission" date="2016-10" db="EMBL/GenBank/DDBJ databases">
        <authorList>
            <person name="Varghese N."/>
            <person name="Submissions S."/>
        </authorList>
    </citation>
    <scope>NUCLEOTIDE SEQUENCE [LARGE SCALE GENOMIC DNA]</scope>
    <source>
        <strain evidence="8">DSM 17834</strain>
    </source>
</reference>
<keyword evidence="2 4" id="KW-0479">Metal-binding</keyword>
<dbReference type="InterPro" id="IPR009056">
    <property type="entry name" value="Cyt_c-like_dom"/>
</dbReference>
<evidence type="ECO:0000313" key="8">
    <source>
        <dbReference type="Proteomes" id="UP000198784"/>
    </source>
</evidence>
<dbReference type="InterPro" id="IPR036909">
    <property type="entry name" value="Cyt_c-like_dom_sf"/>
</dbReference>
<proteinExistence type="predicted"/>
<feature type="compositionally biased region" description="Basic and acidic residues" evidence="5">
    <location>
        <begin position="170"/>
        <end position="208"/>
    </location>
</feature>
<feature type="compositionally biased region" description="Basic and acidic residues" evidence="5">
    <location>
        <begin position="216"/>
        <end position="231"/>
    </location>
</feature>
<dbReference type="Proteomes" id="UP000198784">
    <property type="component" value="Unassembled WGS sequence"/>
</dbReference>
<evidence type="ECO:0000256" key="2">
    <source>
        <dbReference type="ARBA" id="ARBA00022723"/>
    </source>
</evidence>
<dbReference type="STRING" id="289003.SAMN05216190_12928"/>
<feature type="region of interest" description="Disordered" evidence="5">
    <location>
        <begin position="166"/>
        <end position="287"/>
    </location>
</feature>
<keyword evidence="8" id="KW-1185">Reference proteome</keyword>
<evidence type="ECO:0000256" key="4">
    <source>
        <dbReference type="PROSITE-ProRule" id="PRU00433"/>
    </source>
</evidence>
<dbReference type="GO" id="GO:0009055">
    <property type="term" value="F:electron transfer activity"/>
    <property type="evidence" value="ECO:0007669"/>
    <property type="project" value="InterPro"/>
</dbReference>
<dbReference type="Gene3D" id="1.10.760.10">
    <property type="entry name" value="Cytochrome c-like domain"/>
    <property type="match status" value="1"/>
</dbReference>
<dbReference type="PROSITE" id="PS51007">
    <property type="entry name" value="CYTC"/>
    <property type="match status" value="1"/>
</dbReference>
<accession>A0A1I5V826</accession>
<evidence type="ECO:0000256" key="5">
    <source>
        <dbReference type="SAM" id="MobiDB-lite"/>
    </source>
</evidence>
<keyword evidence="3 4" id="KW-0408">Iron</keyword>
<dbReference type="AlphaFoldDB" id="A0A1I5V826"/>
<gene>
    <name evidence="7" type="ORF">SAMN05216190_12928</name>
</gene>
<dbReference type="OrthoDB" id="9765171at2"/>
<keyword evidence="1 4" id="KW-0349">Heme</keyword>
<protein>
    <submittedName>
        <fullName evidence="7">Cytochrome C oxidase, cbb3-type, subunit III</fullName>
    </submittedName>
</protein>
<feature type="compositionally biased region" description="Basic and acidic residues" evidence="5">
    <location>
        <begin position="276"/>
        <end position="287"/>
    </location>
</feature>
<organism evidence="7 8">
    <name type="scientific">Pseudomonas borbori</name>
    <dbReference type="NCBI Taxonomy" id="289003"/>
    <lineage>
        <taxon>Bacteria</taxon>
        <taxon>Pseudomonadati</taxon>
        <taxon>Pseudomonadota</taxon>
        <taxon>Gammaproteobacteria</taxon>
        <taxon>Pseudomonadales</taxon>
        <taxon>Pseudomonadaceae</taxon>
        <taxon>Pseudomonas</taxon>
    </lineage>
</organism>
<feature type="domain" description="Cytochrome c" evidence="6">
    <location>
        <begin position="68"/>
        <end position="154"/>
    </location>
</feature>
<dbReference type="Pfam" id="PF13442">
    <property type="entry name" value="Cytochrome_CBB3"/>
    <property type="match status" value="1"/>
</dbReference>
<evidence type="ECO:0000313" key="7">
    <source>
        <dbReference type="EMBL" id="SFQ03086.1"/>
    </source>
</evidence>
<dbReference type="GO" id="GO:0020037">
    <property type="term" value="F:heme binding"/>
    <property type="evidence" value="ECO:0007669"/>
    <property type="project" value="InterPro"/>
</dbReference>
<feature type="compositionally biased region" description="Basic and acidic residues" evidence="5">
    <location>
        <begin position="254"/>
        <end position="263"/>
    </location>
</feature>